<dbReference type="InterPro" id="IPR006680">
    <property type="entry name" value="Amidohydro-rel"/>
</dbReference>
<feature type="signal peptide" evidence="1">
    <location>
        <begin position="1"/>
        <end position="25"/>
    </location>
</feature>
<dbReference type="InterPro" id="IPR032466">
    <property type="entry name" value="Metal_Hydrolase"/>
</dbReference>
<dbReference type="Gene3D" id="3.40.50.10910">
    <property type="entry name" value="Amidohydrolase"/>
    <property type="match status" value="1"/>
</dbReference>
<dbReference type="GO" id="GO:0016810">
    <property type="term" value="F:hydrolase activity, acting on carbon-nitrogen (but not peptide) bonds"/>
    <property type="evidence" value="ECO:0007669"/>
    <property type="project" value="InterPro"/>
</dbReference>
<dbReference type="Gene3D" id="2.30.40.10">
    <property type="entry name" value="Urease, subunit C, domain 1"/>
    <property type="match status" value="1"/>
</dbReference>
<keyword evidence="4" id="KW-1185">Reference proteome</keyword>
<dbReference type="PANTHER" id="PTHR43135">
    <property type="entry name" value="ALPHA-D-RIBOSE 1-METHYLPHOSPHONATE 5-TRIPHOSPHATE DIPHOSPHATASE"/>
    <property type="match status" value="1"/>
</dbReference>
<dbReference type="InterPro" id="IPR051781">
    <property type="entry name" value="Metallo-dep_Hydrolase"/>
</dbReference>
<dbReference type="Gene3D" id="3.30.110.90">
    <property type="entry name" value="Amidohydrolase"/>
    <property type="match status" value="1"/>
</dbReference>
<dbReference type="Gene3D" id="1.20.58.520">
    <property type="entry name" value="Amidohydrolase"/>
    <property type="match status" value="1"/>
</dbReference>
<dbReference type="PANTHER" id="PTHR43135:SF3">
    <property type="entry name" value="ALPHA-D-RIBOSE 1-METHYLPHOSPHONATE 5-TRIPHOSPHATE DIPHOSPHATASE"/>
    <property type="match status" value="1"/>
</dbReference>
<dbReference type="InterPro" id="IPR008979">
    <property type="entry name" value="Galactose-bd-like_sf"/>
</dbReference>
<dbReference type="Pfam" id="PF01979">
    <property type="entry name" value="Amidohydro_1"/>
    <property type="match status" value="1"/>
</dbReference>
<dbReference type="InterPro" id="IPR011059">
    <property type="entry name" value="Metal-dep_hydrolase_composite"/>
</dbReference>
<organism evidence="3 4">
    <name type="scientific">Granulicella rosea</name>
    <dbReference type="NCBI Taxonomy" id="474952"/>
    <lineage>
        <taxon>Bacteria</taxon>
        <taxon>Pseudomonadati</taxon>
        <taxon>Acidobacteriota</taxon>
        <taxon>Terriglobia</taxon>
        <taxon>Terriglobales</taxon>
        <taxon>Acidobacteriaceae</taxon>
        <taxon>Granulicella</taxon>
    </lineage>
</organism>
<evidence type="ECO:0000259" key="2">
    <source>
        <dbReference type="Pfam" id="PF01979"/>
    </source>
</evidence>
<dbReference type="Proteomes" id="UP000198356">
    <property type="component" value="Unassembled WGS sequence"/>
</dbReference>
<proteinExistence type="predicted"/>
<accession>A0A239CXS2</accession>
<evidence type="ECO:0000313" key="3">
    <source>
        <dbReference type="EMBL" id="SNS24857.1"/>
    </source>
</evidence>
<reference evidence="3 4" key="1">
    <citation type="submission" date="2017-06" db="EMBL/GenBank/DDBJ databases">
        <authorList>
            <person name="Kim H.J."/>
            <person name="Triplett B.A."/>
        </authorList>
    </citation>
    <scope>NUCLEOTIDE SEQUENCE [LARGE SCALE GENOMIC DNA]</scope>
    <source>
        <strain evidence="3 4">DSM 18704</strain>
    </source>
</reference>
<feature type="domain" description="Amidohydrolase-related" evidence="2">
    <location>
        <begin position="80"/>
        <end position="407"/>
    </location>
</feature>
<sequence>MKPAFARAVLSSLAAAALFVSPMGASEPGLAIVGAMVFDGTGAAPVVETVLIVDGRITAVGPKIAIPKGYRTIEARGEALLPGFFDLHTHWTASGSPATTPIIANADLAAGVTTVNDFNAAPESYEARRAWLATLVAPHVNLCGRLSTPGGHGADWADTATTKMVSTPAGARAGVDSIVAYHADCLGEVMTDGWRYGTAPDMTSMNEDALTALVDEAHKNHIPVLTHTVTVTKGAEAGRAKVDVIAHALQDRDIDDATVAAIKAGGSALAPTLAVYEPDKPGHNSSFPPSDPRHAQAMRKFKYALDNTLKLYSAGVPIALGTDGGMPATLHGKAALREMELLVQAGLPASAALVAGTANSARAMGELADRGTIEVGKRADFVLIQGKPWENIADVEKTDRVFVDGKLLFGPGAPPANADLPMPAVKVAALVDDFERTDGRSNLNTLVVTNPDGGLDRTTEILQVVPREGGHALMMTAKMAAKDNATASVVLPLTKGSVAPADLTGYHGVRFELRGDGAYRVSLKGLKGTWSSAPVAGDDGWKSVEVPFASLKPVGEKNAAAVWGGDDLTEIEIVDHRAAGAASWVEIDNVTLY</sequence>
<dbReference type="SUPFAM" id="SSF49785">
    <property type="entry name" value="Galactose-binding domain-like"/>
    <property type="match status" value="1"/>
</dbReference>
<dbReference type="SUPFAM" id="SSF51556">
    <property type="entry name" value="Metallo-dependent hydrolases"/>
    <property type="match status" value="1"/>
</dbReference>
<evidence type="ECO:0000256" key="1">
    <source>
        <dbReference type="SAM" id="SignalP"/>
    </source>
</evidence>
<feature type="chain" id="PRO_5012059777" evidence="1">
    <location>
        <begin position="26"/>
        <end position="593"/>
    </location>
</feature>
<gene>
    <name evidence="3" type="ORF">SAMN05421770_101176</name>
</gene>
<dbReference type="RefSeq" id="WP_089406506.1">
    <property type="nucleotide sequence ID" value="NZ_FZOU01000001.1"/>
</dbReference>
<dbReference type="SUPFAM" id="SSF51338">
    <property type="entry name" value="Composite domain of metallo-dependent hydrolases"/>
    <property type="match status" value="1"/>
</dbReference>
<keyword evidence="1" id="KW-0732">Signal</keyword>
<dbReference type="OrthoDB" id="9797498at2"/>
<evidence type="ECO:0000313" key="4">
    <source>
        <dbReference type="Proteomes" id="UP000198356"/>
    </source>
</evidence>
<name>A0A239CXS2_9BACT</name>
<dbReference type="EMBL" id="FZOU01000001">
    <property type="protein sequence ID" value="SNS24857.1"/>
    <property type="molecule type" value="Genomic_DNA"/>
</dbReference>
<protein>
    <submittedName>
        <fullName evidence="3">Imidazolonepropionase</fullName>
    </submittedName>
</protein>
<dbReference type="AlphaFoldDB" id="A0A239CXS2"/>